<feature type="domain" description="Cwf19-like C-terminal" evidence="4">
    <location>
        <begin position="167"/>
        <end position="290"/>
    </location>
</feature>
<reference evidence="5 6" key="1">
    <citation type="journal article" date="2007" name="Science">
        <title>Sea anemone genome reveals ancestral eumetazoan gene repertoire and genomic organization.</title>
        <authorList>
            <person name="Putnam N.H."/>
            <person name="Srivastava M."/>
            <person name="Hellsten U."/>
            <person name="Dirks B."/>
            <person name="Chapman J."/>
            <person name="Salamov A."/>
            <person name="Terry A."/>
            <person name="Shapiro H."/>
            <person name="Lindquist E."/>
            <person name="Kapitonov V.V."/>
            <person name="Jurka J."/>
            <person name="Genikhovich G."/>
            <person name="Grigoriev I.V."/>
            <person name="Lucas S.M."/>
            <person name="Steele R.E."/>
            <person name="Finnerty J.R."/>
            <person name="Technau U."/>
            <person name="Martindale M.Q."/>
            <person name="Rokhsar D.S."/>
        </authorList>
    </citation>
    <scope>NUCLEOTIDE SEQUENCE [LARGE SCALE GENOMIC DNA]</scope>
    <source>
        <strain evidence="6">CH2 X CH6</strain>
    </source>
</reference>
<dbReference type="Pfam" id="PF04676">
    <property type="entry name" value="CwfJ_C_2"/>
    <property type="match status" value="1"/>
</dbReference>
<evidence type="ECO:0000313" key="6">
    <source>
        <dbReference type="Proteomes" id="UP000001593"/>
    </source>
</evidence>
<feature type="region of interest" description="Disordered" evidence="2">
    <location>
        <begin position="21"/>
        <end position="91"/>
    </location>
</feature>
<feature type="domain" description="Cwf19-like protein C-terminal" evidence="3">
    <location>
        <begin position="299"/>
        <end position="393"/>
    </location>
</feature>
<comment type="similarity">
    <text evidence="1">Belongs to the CWF19 family.</text>
</comment>
<dbReference type="PANTHER" id="PTHR12072:SF5">
    <property type="entry name" value="CWF19-LIKE PROTEIN 2"/>
    <property type="match status" value="1"/>
</dbReference>
<evidence type="ECO:0000256" key="2">
    <source>
        <dbReference type="SAM" id="MobiDB-lite"/>
    </source>
</evidence>
<dbReference type="Pfam" id="PF04677">
    <property type="entry name" value="CwfJ_C_1"/>
    <property type="match status" value="1"/>
</dbReference>
<feature type="compositionally biased region" description="Basic and acidic residues" evidence="2">
    <location>
        <begin position="21"/>
        <end position="33"/>
    </location>
</feature>
<dbReference type="KEGG" id="nve:5519254"/>
<accession>A7RNA6</accession>
<name>A7RNA6_NEMVE</name>
<dbReference type="STRING" id="45351.A7RNA6"/>
<dbReference type="OMA" id="PWHVGLQ"/>
<dbReference type="InterPro" id="IPR006767">
    <property type="entry name" value="Cwf19-like_C_dom-2"/>
</dbReference>
<dbReference type="EMBL" id="DS469522">
    <property type="protein sequence ID" value="EDO47106.1"/>
    <property type="molecule type" value="Genomic_DNA"/>
</dbReference>
<feature type="compositionally biased region" description="Basic and acidic residues" evidence="2">
    <location>
        <begin position="43"/>
        <end position="59"/>
    </location>
</feature>
<evidence type="ECO:0008006" key="7">
    <source>
        <dbReference type="Google" id="ProtNLM"/>
    </source>
</evidence>
<keyword evidence="6" id="KW-1185">Reference proteome</keyword>
<dbReference type="eggNOG" id="KOG2477">
    <property type="taxonomic scope" value="Eukaryota"/>
</dbReference>
<sequence length="402" mass="46420">MGAKIVKAELMGNEEQAAKLRQELKQMRQDKQAQDANPATRAGPREEEVVVLTRTDKSGNTRPVQMNEAAEPKGGRRKKKKVATHGASGDRERYFADDDRFSLQDMVRMERMNTAEDYDAMFSRLASKGASKTDSDNFTLDDHFVTAAATKLTPAQAEERERHKAIAEHKRLSEQLSKCRFCFENTDLKKHLIIAIGIQTYLALPLHQSLTDGHCLIVPMQHSLATTLIDEDVHDEIKIFKKGLTKMFEEMDRDVVFLETCRSLKRQNHMIVECVPIPKEDGDMAPIYFKKAIMEADVEWAQNKRLIDTRDKTLRSSIPRGLPFFHVEFGLDGGFAHIIEDEELFPQYFGKEIIGGMLDLDPYRWRKPRTESFQEHKTKVLQFAEWWKPYDWTQRIDRSKKS</sequence>
<evidence type="ECO:0000313" key="5">
    <source>
        <dbReference type="EMBL" id="EDO47106.1"/>
    </source>
</evidence>
<dbReference type="InParanoid" id="A7RNA6"/>
<organism evidence="5 6">
    <name type="scientific">Nematostella vectensis</name>
    <name type="common">Starlet sea anemone</name>
    <dbReference type="NCBI Taxonomy" id="45351"/>
    <lineage>
        <taxon>Eukaryota</taxon>
        <taxon>Metazoa</taxon>
        <taxon>Cnidaria</taxon>
        <taxon>Anthozoa</taxon>
        <taxon>Hexacorallia</taxon>
        <taxon>Actiniaria</taxon>
        <taxon>Edwardsiidae</taxon>
        <taxon>Nematostella</taxon>
    </lineage>
</organism>
<protein>
    <recommendedName>
        <fullName evidence="7">CWF19-like protein 2</fullName>
    </recommendedName>
</protein>
<dbReference type="HOGENOM" id="CLU_015540_3_1_1"/>
<dbReference type="PANTHER" id="PTHR12072">
    <property type="entry name" value="CWF19, CELL CYCLE CONTROL PROTEIN"/>
    <property type="match status" value="1"/>
</dbReference>
<dbReference type="InterPro" id="IPR006768">
    <property type="entry name" value="Cwf19-like_C_dom-1"/>
</dbReference>
<dbReference type="AlphaFoldDB" id="A7RNA6"/>
<dbReference type="PhylomeDB" id="A7RNA6"/>
<proteinExistence type="inferred from homology"/>
<evidence type="ECO:0000256" key="1">
    <source>
        <dbReference type="ARBA" id="ARBA00006795"/>
    </source>
</evidence>
<evidence type="ECO:0000259" key="3">
    <source>
        <dbReference type="Pfam" id="PF04676"/>
    </source>
</evidence>
<gene>
    <name evidence="5" type="ORF">NEMVEDRAFT_v1g180108</name>
</gene>
<dbReference type="InterPro" id="IPR040194">
    <property type="entry name" value="Cwf19-like"/>
</dbReference>
<evidence type="ECO:0000259" key="4">
    <source>
        <dbReference type="Pfam" id="PF04677"/>
    </source>
</evidence>
<dbReference type="Proteomes" id="UP000001593">
    <property type="component" value="Unassembled WGS sequence"/>
</dbReference>